<proteinExistence type="predicted"/>
<feature type="transmembrane region" description="Helical" evidence="1">
    <location>
        <begin position="16"/>
        <end position="40"/>
    </location>
</feature>
<dbReference type="EMBL" id="GGEC01080686">
    <property type="protein sequence ID" value="MBX61170.1"/>
    <property type="molecule type" value="Transcribed_RNA"/>
</dbReference>
<protein>
    <submittedName>
        <fullName evidence="2">Uncharacterized protein</fullName>
    </submittedName>
</protein>
<sequence>MAKLRILIHNLNWKCVFYLFGFCCPPSRFVFSLIVNSIFIG</sequence>
<evidence type="ECO:0000256" key="1">
    <source>
        <dbReference type="SAM" id="Phobius"/>
    </source>
</evidence>
<reference evidence="2" key="1">
    <citation type="submission" date="2018-02" db="EMBL/GenBank/DDBJ databases">
        <title>Rhizophora mucronata_Transcriptome.</title>
        <authorList>
            <person name="Meera S.P."/>
            <person name="Sreeshan A."/>
            <person name="Augustine A."/>
        </authorList>
    </citation>
    <scope>NUCLEOTIDE SEQUENCE</scope>
    <source>
        <tissue evidence="2">Leaf</tissue>
    </source>
</reference>
<keyword evidence="1" id="KW-1133">Transmembrane helix</keyword>
<keyword evidence="1" id="KW-0812">Transmembrane</keyword>
<name>A0A2P2Q2F1_RHIMU</name>
<evidence type="ECO:0000313" key="2">
    <source>
        <dbReference type="EMBL" id="MBX61170.1"/>
    </source>
</evidence>
<keyword evidence="1" id="KW-0472">Membrane</keyword>
<organism evidence="2">
    <name type="scientific">Rhizophora mucronata</name>
    <name type="common">Asiatic mangrove</name>
    <dbReference type="NCBI Taxonomy" id="61149"/>
    <lineage>
        <taxon>Eukaryota</taxon>
        <taxon>Viridiplantae</taxon>
        <taxon>Streptophyta</taxon>
        <taxon>Embryophyta</taxon>
        <taxon>Tracheophyta</taxon>
        <taxon>Spermatophyta</taxon>
        <taxon>Magnoliopsida</taxon>
        <taxon>eudicotyledons</taxon>
        <taxon>Gunneridae</taxon>
        <taxon>Pentapetalae</taxon>
        <taxon>rosids</taxon>
        <taxon>fabids</taxon>
        <taxon>Malpighiales</taxon>
        <taxon>Rhizophoraceae</taxon>
        <taxon>Rhizophora</taxon>
    </lineage>
</organism>
<accession>A0A2P2Q2F1</accession>
<dbReference type="AlphaFoldDB" id="A0A2P2Q2F1"/>